<dbReference type="CDD" id="cd05286">
    <property type="entry name" value="QOR2"/>
    <property type="match status" value="1"/>
</dbReference>
<comment type="caution">
    <text evidence="6">The sequence shown here is derived from an EMBL/GenBank/DDBJ whole genome shotgun (WGS) entry which is preliminary data.</text>
</comment>
<dbReference type="InterPro" id="IPR020843">
    <property type="entry name" value="ER"/>
</dbReference>
<dbReference type="InterPro" id="IPR047618">
    <property type="entry name" value="QOR-like"/>
</dbReference>
<organism evidence="6">
    <name type="scientific">Talaromyces marneffei PM1</name>
    <dbReference type="NCBI Taxonomy" id="1077442"/>
    <lineage>
        <taxon>Eukaryota</taxon>
        <taxon>Fungi</taxon>
        <taxon>Dikarya</taxon>
        <taxon>Ascomycota</taxon>
        <taxon>Pezizomycotina</taxon>
        <taxon>Eurotiomycetes</taxon>
        <taxon>Eurotiomycetidae</taxon>
        <taxon>Eurotiales</taxon>
        <taxon>Trichocomaceae</taxon>
        <taxon>Talaromyces</taxon>
        <taxon>Talaromyces sect. Talaromyces</taxon>
    </lineage>
</organism>
<name>A0A093W0X0_TALMA</name>
<dbReference type="InterPro" id="IPR036291">
    <property type="entry name" value="NAD(P)-bd_dom_sf"/>
</dbReference>
<dbReference type="AlphaFoldDB" id="A0A093W0X0"/>
<dbReference type="HOGENOM" id="CLU_026673_3_1_1"/>
<protein>
    <recommendedName>
        <fullName evidence="4">Probable quinone oxidoreductase</fullName>
    </recommendedName>
    <alternativeName>
        <fullName evidence="3">NADPH:quinone reductase</fullName>
    </alternativeName>
</protein>
<dbReference type="PANTHER" id="PTHR48106">
    <property type="entry name" value="QUINONE OXIDOREDUCTASE PIG3-RELATED"/>
    <property type="match status" value="1"/>
</dbReference>
<sequence>MCQISYIQDEFKLYPAVYLRSKQVFATECISTEQLRHQQEYSSTPGRALSALQSHLSPPSQRTSPTIFNTQIRKMASIPSTQNAVIIETTGGPEVLQFRTDHPVPQLQEGEILVKNNIAGINFIDTYFRTGLYASPKPEILGREAAGTIVALGPGAPNPYGFQVGDRVIWMSVSGYAQYTAVPAKTAIKIPDGVSDEDLVASFLSGLTVLTLVKETYAVQKGDIVLVHAAAGGAGILMVQILKSLGAVVIGTAGGAEKVALVKSLGADHVIDYRSEEGKDWVKIVKKITNGRGVDVVYDSVGKDTWEGSLEVVKRKGFVAWFGNASGPVPAFPIQLLAPKCIKIARPMVNGYLVEREEYEYWANQLFDLLKSGELKVKINKIFPLAEVQQAHKDLEGRKTTGKTLLRP</sequence>
<dbReference type="GO" id="GO:0008270">
    <property type="term" value="F:zinc ion binding"/>
    <property type="evidence" value="ECO:0007669"/>
    <property type="project" value="InterPro"/>
</dbReference>
<keyword evidence="2" id="KW-0560">Oxidoreductase</keyword>
<gene>
    <name evidence="6" type="ORF">GQ26_0033420</name>
</gene>
<evidence type="ECO:0000256" key="3">
    <source>
        <dbReference type="ARBA" id="ARBA00043088"/>
    </source>
</evidence>
<dbReference type="InterPro" id="IPR002364">
    <property type="entry name" value="Quin_OxRdtase/zeta-crystal_CS"/>
</dbReference>
<dbReference type="Pfam" id="PF00107">
    <property type="entry name" value="ADH_zinc_N"/>
    <property type="match status" value="1"/>
</dbReference>
<feature type="domain" description="Enoyl reductase (ER)" evidence="5">
    <location>
        <begin position="91"/>
        <end position="406"/>
    </location>
</feature>
<dbReference type="FunFam" id="3.40.50.720:FF:000053">
    <property type="entry name" value="Quinone oxidoreductase 1"/>
    <property type="match status" value="1"/>
</dbReference>
<proteinExistence type="predicted"/>
<accession>A0A093W0X0</accession>
<evidence type="ECO:0000313" key="6">
    <source>
        <dbReference type="EMBL" id="KFX52491.1"/>
    </source>
</evidence>
<dbReference type="PROSITE" id="PS01162">
    <property type="entry name" value="QOR_ZETA_CRYSTAL"/>
    <property type="match status" value="1"/>
</dbReference>
<dbReference type="Gene3D" id="3.90.180.10">
    <property type="entry name" value="Medium-chain alcohol dehydrogenases, catalytic domain"/>
    <property type="match status" value="1"/>
</dbReference>
<dbReference type="Gene3D" id="3.40.50.720">
    <property type="entry name" value="NAD(P)-binding Rossmann-like Domain"/>
    <property type="match status" value="1"/>
</dbReference>
<dbReference type="GO" id="GO:0003960">
    <property type="term" value="F:quinone reductase (NADPH) activity"/>
    <property type="evidence" value="ECO:0007669"/>
    <property type="project" value="InterPro"/>
</dbReference>
<evidence type="ECO:0000259" key="5">
    <source>
        <dbReference type="SMART" id="SM00829"/>
    </source>
</evidence>
<dbReference type="EMBL" id="JPOX01000003">
    <property type="protein sequence ID" value="KFX52491.1"/>
    <property type="molecule type" value="Genomic_DNA"/>
</dbReference>
<dbReference type="GO" id="GO:0035925">
    <property type="term" value="F:mRNA 3'-UTR AU-rich region binding"/>
    <property type="evidence" value="ECO:0007669"/>
    <property type="project" value="TreeGrafter"/>
</dbReference>
<dbReference type="InterPro" id="IPR013149">
    <property type="entry name" value="ADH-like_C"/>
</dbReference>
<dbReference type="SUPFAM" id="SSF51735">
    <property type="entry name" value="NAD(P)-binding Rossmann-fold domains"/>
    <property type="match status" value="1"/>
</dbReference>
<dbReference type="GO" id="GO:0070402">
    <property type="term" value="F:NADPH binding"/>
    <property type="evidence" value="ECO:0007669"/>
    <property type="project" value="TreeGrafter"/>
</dbReference>
<keyword evidence="1" id="KW-0521">NADP</keyword>
<dbReference type="GO" id="GO:0005829">
    <property type="term" value="C:cytosol"/>
    <property type="evidence" value="ECO:0007669"/>
    <property type="project" value="TreeGrafter"/>
</dbReference>
<evidence type="ECO:0000256" key="1">
    <source>
        <dbReference type="ARBA" id="ARBA00022857"/>
    </source>
</evidence>
<evidence type="ECO:0000256" key="4">
    <source>
        <dbReference type="ARBA" id="ARBA00070796"/>
    </source>
</evidence>
<reference evidence="6" key="1">
    <citation type="journal article" date="2014" name="PLoS Genet.">
        <title>Signature Gene Expression Reveals Novel Clues to the Molecular Mechanisms of Dimorphic Transition in Penicillium marneffei.</title>
        <authorList>
            <person name="Yang E."/>
            <person name="Wang G."/>
            <person name="Cai J."/>
            <person name="Woo P.C."/>
            <person name="Lau S.K."/>
            <person name="Yuen K.-Y."/>
            <person name="Chow W.-N."/>
            <person name="Lin X."/>
        </authorList>
    </citation>
    <scope>NUCLEOTIDE SEQUENCE [LARGE SCALE GENOMIC DNA]</scope>
    <source>
        <strain evidence="6">PM1</strain>
    </source>
</reference>
<dbReference type="InterPro" id="IPR013154">
    <property type="entry name" value="ADH-like_N"/>
</dbReference>
<dbReference type="eggNOG" id="KOG1197">
    <property type="taxonomic scope" value="Eukaryota"/>
</dbReference>
<dbReference type="SMART" id="SM00829">
    <property type="entry name" value="PKS_ER"/>
    <property type="match status" value="1"/>
</dbReference>
<dbReference type="PANTHER" id="PTHR48106:SF13">
    <property type="entry name" value="QUINONE OXIDOREDUCTASE-RELATED"/>
    <property type="match status" value="1"/>
</dbReference>
<dbReference type="Pfam" id="PF08240">
    <property type="entry name" value="ADH_N"/>
    <property type="match status" value="1"/>
</dbReference>
<dbReference type="SUPFAM" id="SSF50129">
    <property type="entry name" value="GroES-like"/>
    <property type="match status" value="1"/>
</dbReference>
<evidence type="ECO:0000256" key="2">
    <source>
        <dbReference type="ARBA" id="ARBA00023002"/>
    </source>
</evidence>
<dbReference type="InterPro" id="IPR011032">
    <property type="entry name" value="GroES-like_sf"/>
</dbReference>